<dbReference type="InterPro" id="IPR001094">
    <property type="entry name" value="Flavdoxin-like"/>
</dbReference>
<dbReference type="GO" id="GO:0046872">
    <property type="term" value="F:metal ion binding"/>
    <property type="evidence" value="ECO:0007669"/>
    <property type="project" value="UniProtKB-KW"/>
</dbReference>
<evidence type="ECO:0000256" key="14">
    <source>
        <dbReference type="SAM" id="MobiDB-lite"/>
    </source>
</evidence>
<keyword evidence="10" id="KW-0560">Oxidoreductase</keyword>
<comment type="catalytic activity">
    <reaction evidence="13">
        <text>hydrogen sulfide + 3 NADP(+) + 3 H2O = sulfite + 3 NADPH + 4 H(+)</text>
        <dbReference type="Rhea" id="RHEA:13801"/>
        <dbReference type="ChEBI" id="CHEBI:15377"/>
        <dbReference type="ChEBI" id="CHEBI:15378"/>
        <dbReference type="ChEBI" id="CHEBI:17359"/>
        <dbReference type="ChEBI" id="CHEBI:29919"/>
        <dbReference type="ChEBI" id="CHEBI:57783"/>
        <dbReference type="ChEBI" id="CHEBI:58349"/>
        <dbReference type="EC" id="1.8.1.2"/>
    </reaction>
</comment>
<evidence type="ECO:0000256" key="2">
    <source>
        <dbReference type="ARBA" id="ARBA00001966"/>
    </source>
</evidence>
<dbReference type="InterPro" id="IPR005117">
    <property type="entry name" value="NiRdtase/SiRdtase_haem-b_fer"/>
</dbReference>
<dbReference type="InterPro" id="IPR045169">
    <property type="entry name" value="NO2/SO3_Rdtase_4Fe4S_prot"/>
</dbReference>
<dbReference type="PRINTS" id="PR00369">
    <property type="entry name" value="FLAVODOXIN"/>
</dbReference>
<evidence type="ECO:0000313" key="17">
    <source>
        <dbReference type="Proteomes" id="UP000478008"/>
    </source>
</evidence>
<dbReference type="PROSITE" id="PS50902">
    <property type="entry name" value="FLAVODOXIN_LIKE"/>
    <property type="match status" value="1"/>
</dbReference>
<dbReference type="Pfam" id="PF03460">
    <property type="entry name" value="NIR_SIR_ferr"/>
    <property type="match status" value="1"/>
</dbReference>
<evidence type="ECO:0000256" key="9">
    <source>
        <dbReference type="ARBA" id="ARBA00022857"/>
    </source>
</evidence>
<dbReference type="SUPFAM" id="SSF52518">
    <property type="entry name" value="Thiamin diphosphate-binding fold (THDP-binding)"/>
    <property type="match status" value="1"/>
</dbReference>
<protein>
    <recommendedName>
        <fullName evidence="5">assimilatory sulfite reductase (NADPH)</fullName>
        <ecNumber evidence="5">1.8.1.2</ecNumber>
    </recommendedName>
</protein>
<dbReference type="GO" id="GO:0004783">
    <property type="term" value="F:sulfite reductase (NADPH) activity"/>
    <property type="evidence" value="ECO:0007669"/>
    <property type="project" value="UniProtKB-EC"/>
</dbReference>
<dbReference type="EC" id="1.8.1.2" evidence="5"/>
<dbReference type="EMBL" id="CABFWN010000001">
    <property type="protein sequence ID" value="VUG16533.1"/>
    <property type="molecule type" value="Genomic_DNA"/>
</dbReference>
<dbReference type="FunFam" id="3.30.413.10:FF:000003">
    <property type="entry name" value="Sulfite reductase [NADPH] hemoprotein beta-component"/>
    <property type="match status" value="1"/>
</dbReference>
<keyword evidence="7" id="KW-0349">Heme</keyword>
<dbReference type="Gene3D" id="3.40.50.970">
    <property type="match status" value="1"/>
</dbReference>
<keyword evidence="9" id="KW-0521">NADP</keyword>
<evidence type="ECO:0000256" key="8">
    <source>
        <dbReference type="ARBA" id="ARBA00022723"/>
    </source>
</evidence>
<dbReference type="PANTHER" id="PTHR11493:SF47">
    <property type="entry name" value="SULFITE REDUCTASE [NADPH] SUBUNIT BETA"/>
    <property type="match status" value="1"/>
</dbReference>
<evidence type="ECO:0000256" key="6">
    <source>
        <dbReference type="ARBA" id="ARBA00022485"/>
    </source>
</evidence>
<dbReference type="NCBIfam" id="NF010029">
    <property type="entry name" value="PRK13504.1"/>
    <property type="match status" value="1"/>
</dbReference>
<evidence type="ECO:0000256" key="7">
    <source>
        <dbReference type="ARBA" id="ARBA00022617"/>
    </source>
</evidence>
<evidence type="ECO:0000313" key="16">
    <source>
        <dbReference type="EMBL" id="VUG16533.1"/>
    </source>
</evidence>
<dbReference type="GO" id="GO:0000103">
    <property type="term" value="P:sulfate assimilation"/>
    <property type="evidence" value="ECO:0007669"/>
    <property type="project" value="UniProtKB-ARBA"/>
</dbReference>
<dbReference type="InterPro" id="IPR006067">
    <property type="entry name" value="NO2/SO3_Rdtase_4Fe4S_dom"/>
</dbReference>
<gene>
    <name evidence="16" type="primary">MET5</name>
    <name evidence="16" type="ORF">DEBR0S1_19262G</name>
</gene>
<dbReference type="Pfam" id="PF00258">
    <property type="entry name" value="Flavodoxin_1"/>
    <property type="match status" value="1"/>
</dbReference>
<proteinExistence type="inferred from homology"/>
<dbReference type="Pfam" id="PF01077">
    <property type="entry name" value="NIR_SIR"/>
    <property type="match status" value="1"/>
</dbReference>
<dbReference type="SUPFAM" id="SSF56014">
    <property type="entry name" value="Nitrite and sulphite reductase 4Fe-4S domain-like"/>
    <property type="match status" value="2"/>
</dbReference>
<evidence type="ECO:0000256" key="10">
    <source>
        <dbReference type="ARBA" id="ARBA00023002"/>
    </source>
</evidence>
<evidence type="ECO:0000256" key="12">
    <source>
        <dbReference type="ARBA" id="ARBA00023014"/>
    </source>
</evidence>
<dbReference type="SUPFAM" id="SSF52218">
    <property type="entry name" value="Flavoproteins"/>
    <property type="match status" value="1"/>
</dbReference>
<dbReference type="Gene3D" id="3.40.50.360">
    <property type="match status" value="1"/>
</dbReference>
<evidence type="ECO:0000256" key="13">
    <source>
        <dbReference type="ARBA" id="ARBA00052219"/>
    </source>
</evidence>
<name>A0A7D9CW27_DEKBR</name>
<dbReference type="InterPro" id="IPR036136">
    <property type="entry name" value="Nit/Sulf_reduc_fer-like_dom_sf"/>
</dbReference>
<dbReference type="PRINTS" id="PR00397">
    <property type="entry name" value="SIROHAEM"/>
</dbReference>
<dbReference type="InterPro" id="IPR006066">
    <property type="entry name" value="NO2/SO3_Rdtase_FeS/sirohaem_BS"/>
</dbReference>
<dbReference type="InterPro" id="IPR045854">
    <property type="entry name" value="NO2/SO3_Rdtase_4Fe4S_sf"/>
</dbReference>
<feature type="domain" description="Flavodoxin-like" evidence="15">
    <location>
        <begin position="670"/>
        <end position="819"/>
    </location>
</feature>
<dbReference type="Proteomes" id="UP000478008">
    <property type="component" value="Unassembled WGS sequence"/>
</dbReference>
<evidence type="ECO:0000256" key="5">
    <source>
        <dbReference type="ARBA" id="ARBA00012604"/>
    </source>
</evidence>
<sequence length="1451" mass="156952">MNSSFIELAAATTTASGSSVFAIDAPEAALKRHPSIQALTSNDALHFAVAPADASFTTILNLGSADFTRNLALIGDRIARGDRLLLNVRIDGADFRAVTAAKDLGAYEFVSTDSAKESYDFFLLSVLLLTKDKDAKSVIHFYKPQEDAPEQLSYTSQDIGAWLEGAKAAGAGAGLCDALAQLKKLVGTQYEPVKTYPSHGWLRMRSFQQALLLLGDGAVFEPQLSASSTVLAQIKVYRPFPLEEVRKALAQTSVSALQVAQQTALQLQFSPLLLDVLDLLPEVSKAGAQVVCSQIAGASADNAGTILAHMAQNAALDAPVQNLTFGRSASAPALRTAAAEPPDNVYLSILLHEAAKATKASILNEYGSGKSPEYALGEFLRAEAQRQTLADLIESKLARFQGELNEQLAQWVVWARSAGAGTGSKTARSAVDAGALVAALESAAGNTGSSAAQAAAELLTRRSVLSAGASATWIVGSDSWSHDDGLAAFHGALKTGNKNLKLLIIDSDDSVSRRQGKKDLGLFALNYGNAYVASVAVYSSYTQTLAALEEASAFSAGPAVVVAYMPRAGAGAVESLRATRRAVDTGYWPLYRFNPTAKEDAGRFKLDSSFIRRELQEFLKQQNRLTALAAKSAKLEYNLRSYNTAVGKCAADKRRLAYAALVEGMAGEPLTVGYASDNGNAAGLAKKFAFRAGRKGFKVRLVELDGIDVASELPDLETFVAITSTSGQGEFPNGGKQFWEALRGSAVDLSRLRTAVFALGDSKYWPRPEDSGYFARPGRQLDARLKALGAHALCGCGIGDDQDEDGFSAGYAKWEPEVWRALGVSVENSGDEPAPLTNEQMKLNSNYLRGTIQEGFEDETTGAISASDQQLTKFHGVYMQDDRDLRDARRAEGLEPAYAFMVRVRLPGNVSTPQQWLQIDKLSDTKGNHTFKITTRGTYQLHGIVKKDIVAAVRDINAVAMDTLGACGDVNRNTICSAAPTMRRVHEQMAHMARIISARLMPHTLAYHELFLTELGPVARGEEGGPRRPAKYQVGGHAVAPQGGAAEDAERMRQQRQERGAPGSLYGNDPVEPMYGPAYLPRKIKVAITVPPFNDVDVYANDIGLVSIVEDDKIVGFNLLVGGGMGVTHNNTKTYPRAGTLLGFIEYDQAPEVCENIVIIQRDNGDRNNRKHARLKYTIDTMGVEEFQRQLEQAVGFKLQPARPFELKSNRDHFGWCKDEAGFNHFTCYIENGRVADTREQPHKTGMRLVAQYMIDHGVGVFRLTGNQHVIVADITDAHKASIDAILRAHALSGQGTLSGLRMASQSCVAFPTCGLAMAEAERYLPQFLTKLEDELDKLGLRSDSIVLRMTGCPNGCARPWLAEVALVGKSYGFYNLLLGGSYVGDRVNKLYRANVDEKQALAILVPLFRRWAAERKPGEHFGDFVVRVGVIKATLEGRHFWDDLNADVLG</sequence>
<comment type="pathway">
    <text evidence="3">Sulfur metabolism; hydrogen sulfide biosynthesis; hydrogen sulfide from sulfite (NADPH route): step 1/1.</text>
</comment>
<dbReference type="GO" id="GO:0010181">
    <property type="term" value="F:FMN binding"/>
    <property type="evidence" value="ECO:0007669"/>
    <property type="project" value="InterPro"/>
</dbReference>
<dbReference type="GO" id="GO:0020037">
    <property type="term" value="F:heme binding"/>
    <property type="evidence" value="ECO:0007669"/>
    <property type="project" value="InterPro"/>
</dbReference>
<dbReference type="GO" id="GO:0051539">
    <property type="term" value="F:4 iron, 4 sulfur cluster binding"/>
    <property type="evidence" value="ECO:0007669"/>
    <property type="project" value="UniProtKB-KW"/>
</dbReference>
<dbReference type="InterPro" id="IPR008254">
    <property type="entry name" value="Flavodoxin/NO_synth"/>
</dbReference>
<keyword evidence="8" id="KW-0479">Metal-binding</keyword>
<dbReference type="PROSITE" id="PS00365">
    <property type="entry name" value="NIR_SIR"/>
    <property type="match status" value="1"/>
</dbReference>
<keyword evidence="12" id="KW-0411">Iron-sulfur</keyword>
<keyword evidence="17" id="KW-1185">Reference proteome</keyword>
<comment type="similarity">
    <text evidence="4">Belongs to the nitrite and sulfite reductase 4Fe-4S domain family.</text>
</comment>
<evidence type="ECO:0000256" key="11">
    <source>
        <dbReference type="ARBA" id="ARBA00023004"/>
    </source>
</evidence>
<dbReference type="InterPro" id="IPR029061">
    <property type="entry name" value="THDP-binding"/>
</dbReference>
<feature type="compositionally biased region" description="Basic and acidic residues" evidence="14">
    <location>
        <begin position="1048"/>
        <end position="1059"/>
    </location>
</feature>
<organism evidence="16 17">
    <name type="scientific">Dekkera bruxellensis</name>
    <name type="common">Brettanomyces custersii</name>
    <dbReference type="NCBI Taxonomy" id="5007"/>
    <lineage>
        <taxon>Eukaryota</taxon>
        <taxon>Fungi</taxon>
        <taxon>Dikarya</taxon>
        <taxon>Ascomycota</taxon>
        <taxon>Saccharomycotina</taxon>
        <taxon>Pichiomycetes</taxon>
        <taxon>Pichiales</taxon>
        <taxon>Pichiaceae</taxon>
        <taxon>Brettanomyces</taxon>
    </lineage>
</organism>
<dbReference type="InterPro" id="IPR029039">
    <property type="entry name" value="Flavoprotein-like_sf"/>
</dbReference>
<reference evidence="16 17" key="1">
    <citation type="submission" date="2019-07" db="EMBL/GenBank/DDBJ databases">
        <authorList>
            <person name="Friedrich A."/>
            <person name="Schacherer J."/>
        </authorList>
    </citation>
    <scope>NUCLEOTIDE SEQUENCE [LARGE SCALE GENOMIC DNA]</scope>
</reference>
<dbReference type="GO" id="GO:0009337">
    <property type="term" value="C:sulfite reductase complex (NADPH)"/>
    <property type="evidence" value="ECO:0007669"/>
    <property type="project" value="TreeGrafter"/>
</dbReference>
<evidence type="ECO:0000259" key="15">
    <source>
        <dbReference type="PROSITE" id="PS50902"/>
    </source>
</evidence>
<evidence type="ECO:0000256" key="1">
    <source>
        <dbReference type="ARBA" id="ARBA00001929"/>
    </source>
</evidence>
<comment type="cofactor">
    <cofactor evidence="1">
        <name>siroheme</name>
        <dbReference type="ChEBI" id="CHEBI:60052"/>
    </cofactor>
</comment>
<keyword evidence="6" id="KW-0004">4Fe-4S</keyword>
<dbReference type="PANTHER" id="PTHR11493">
    <property type="entry name" value="SULFITE REDUCTASE [NADPH] SUBUNIT BETA-RELATED"/>
    <property type="match status" value="1"/>
</dbReference>
<evidence type="ECO:0000256" key="4">
    <source>
        <dbReference type="ARBA" id="ARBA00010429"/>
    </source>
</evidence>
<accession>A0A7D9CW27</accession>
<dbReference type="Gene3D" id="3.30.413.10">
    <property type="entry name" value="Sulfite Reductase Hemoprotein, domain 1"/>
    <property type="match status" value="2"/>
</dbReference>
<keyword evidence="11" id="KW-0408">Iron</keyword>
<dbReference type="GO" id="GO:0050311">
    <property type="term" value="F:sulfite reductase (ferredoxin) activity"/>
    <property type="evidence" value="ECO:0007669"/>
    <property type="project" value="TreeGrafter"/>
</dbReference>
<feature type="region of interest" description="Disordered" evidence="14">
    <location>
        <begin position="1021"/>
        <end position="1068"/>
    </location>
</feature>
<dbReference type="SUPFAM" id="SSF55124">
    <property type="entry name" value="Nitrite/Sulfite reductase N-terminal domain-like"/>
    <property type="match status" value="2"/>
</dbReference>
<comment type="cofactor">
    <cofactor evidence="2">
        <name>[4Fe-4S] cluster</name>
        <dbReference type="ChEBI" id="CHEBI:49883"/>
    </cofactor>
</comment>
<evidence type="ECO:0000256" key="3">
    <source>
        <dbReference type="ARBA" id="ARBA00004774"/>
    </source>
</evidence>